<organism evidence="10 11">
    <name type="scientific">Bacillus thuringiensis</name>
    <dbReference type="NCBI Taxonomy" id="1428"/>
    <lineage>
        <taxon>Bacteria</taxon>
        <taxon>Bacillati</taxon>
        <taxon>Bacillota</taxon>
        <taxon>Bacilli</taxon>
        <taxon>Bacillales</taxon>
        <taxon>Bacillaceae</taxon>
        <taxon>Bacillus</taxon>
        <taxon>Bacillus cereus group</taxon>
    </lineage>
</organism>
<dbReference type="InterPro" id="IPR046953">
    <property type="entry name" value="Spore_GerAC-like_C"/>
</dbReference>
<dbReference type="AlphaFoldDB" id="A0A9W3X4B4"/>
<keyword evidence="4" id="KW-0732">Signal</keyword>
<dbReference type="InterPro" id="IPR008844">
    <property type="entry name" value="Spore_GerAC-like"/>
</dbReference>
<dbReference type="InterPro" id="IPR038501">
    <property type="entry name" value="Spore_GerAC_C_sf"/>
</dbReference>
<evidence type="ECO:0000259" key="8">
    <source>
        <dbReference type="Pfam" id="PF05504"/>
    </source>
</evidence>
<dbReference type="PROSITE" id="PS51257">
    <property type="entry name" value="PROKAR_LIPOPROTEIN"/>
    <property type="match status" value="1"/>
</dbReference>
<dbReference type="NCBIfam" id="TIGR02887">
    <property type="entry name" value="spore_ger_x_C"/>
    <property type="match status" value="1"/>
</dbReference>
<evidence type="ECO:0000313" key="10">
    <source>
        <dbReference type="EMBL" id="ANS52215.1"/>
    </source>
</evidence>
<evidence type="ECO:0000256" key="2">
    <source>
        <dbReference type="ARBA" id="ARBA00007886"/>
    </source>
</evidence>
<accession>A0A9W3X4B4</accession>
<name>A0A9W3X4B4_BACTU</name>
<keyword evidence="3" id="KW-0309">Germination</keyword>
<dbReference type="Proteomes" id="UP000092743">
    <property type="component" value="Plasmid p109822"/>
</dbReference>
<evidence type="ECO:0000313" key="11">
    <source>
        <dbReference type="Proteomes" id="UP000092743"/>
    </source>
</evidence>
<dbReference type="Pfam" id="PF05504">
    <property type="entry name" value="Spore_GerAC"/>
    <property type="match status" value="1"/>
</dbReference>
<dbReference type="EMBL" id="CP015355">
    <property type="protein sequence ID" value="ANS52215.1"/>
    <property type="molecule type" value="Genomic_DNA"/>
</dbReference>
<keyword evidence="6" id="KW-0564">Palmitate</keyword>
<reference evidence="10 11" key="1">
    <citation type="submission" date="2016-04" db="EMBL/GenBank/DDBJ databases">
        <title>High quality genome of the nematocidal Bacillus thuringiensis MYBT18246.</title>
        <authorList>
            <person name="Hollensteiner J."/>
            <person name="Poehlein A."/>
            <person name="Sproeer C."/>
            <person name="Bunk B."/>
            <person name="Rosenstiel P."/>
            <person name="Schulenburg H."/>
            <person name="Liesegang H."/>
        </authorList>
    </citation>
    <scope>NUCLEOTIDE SEQUENCE [LARGE SCALE GENOMIC DNA]</scope>
    <source>
        <strain evidence="10 11">MYBT18246</strain>
        <plasmid evidence="10 11">p109822</plasmid>
    </source>
</reference>
<evidence type="ECO:0000256" key="4">
    <source>
        <dbReference type="ARBA" id="ARBA00022729"/>
    </source>
</evidence>
<dbReference type="RefSeq" id="WP_065486890.1">
    <property type="nucleotide sequence ID" value="NZ_CP015355.1"/>
</dbReference>
<evidence type="ECO:0000256" key="3">
    <source>
        <dbReference type="ARBA" id="ARBA00022544"/>
    </source>
</evidence>
<protein>
    <submittedName>
        <fullName evidence="10">Spore germination protein KC</fullName>
    </submittedName>
</protein>
<feature type="domain" description="Spore germination protein N-terminal" evidence="9">
    <location>
        <begin position="23"/>
        <end position="194"/>
    </location>
</feature>
<comment type="similarity">
    <text evidence="2">Belongs to the GerABKC lipoprotein family.</text>
</comment>
<dbReference type="GO" id="GO:0009847">
    <property type="term" value="P:spore germination"/>
    <property type="evidence" value="ECO:0007669"/>
    <property type="project" value="InterPro"/>
</dbReference>
<evidence type="ECO:0000256" key="6">
    <source>
        <dbReference type="ARBA" id="ARBA00023139"/>
    </source>
</evidence>
<dbReference type="Gene3D" id="3.30.300.210">
    <property type="entry name" value="Nutrient germinant receptor protein C, domain 3"/>
    <property type="match status" value="1"/>
</dbReference>
<geneLocation type="plasmid" evidence="10 11">
    <name>p109822</name>
</geneLocation>
<gene>
    <name evidence="10" type="primary">gerKC_2</name>
    <name evidence="10" type="ORF">BT246_69240</name>
</gene>
<sequence>MLRRYTILSIMMILLVLLTGCWDYRPLETLSFASGIGIDRDEHGYMVTVQFANPEEIAGNNHTERPEAPIYQERGKTIEEAVTRLTLNVPYYVHFSNIQLVALGESVATKNIQEVLEYIYRFNNIRSDFKLIIAKQQNAADILQVVSPLSKVTAEKIANVVQKMEDGTTMTVGAKMNFFHLITQMNSPYEGFVINGFHLRGKKYHKSTIRNTEILNPQAQVYPTGLAVFKNNHLQGWLTISESIGYNYIMGTARLVSESIMCSKQKKVSAYVSHTKSQIKVYNKEKRVRPHIQLQVTLQLTEVGCKQRLSPAYLDQLEKKFERQIEKKIQGTMQVAQKKFHVDLFGIGDTFARSHPNLWKKEKNWGETFSKLNMTYSVKVHIVHVTNNVFIKSS</sequence>
<evidence type="ECO:0000256" key="5">
    <source>
        <dbReference type="ARBA" id="ARBA00023136"/>
    </source>
</evidence>
<keyword evidence="7" id="KW-0449">Lipoprotein</keyword>
<proteinExistence type="inferred from homology"/>
<feature type="domain" description="Spore germination GerAC-like C-terminal" evidence="8">
    <location>
        <begin position="224"/>
        <end position="384"/>
    </location>
</feature>
<dbReference type="Pfam" id="PF25198">
    <property type="entry name" value="Spore_GerAC_N"/>
    <property type="match status" value="1"/>
</dbReference>
<dbReference type="GO" id="GO:0016020">
    <property type="term" value="C:membrane"/>
    <property type="evidence" value="ECO:0007669"/>
    <property type="project" value="UniProtKB-SubCell"/>
</dbReference>
<dbReference type="Gene3D" id="6.20.190.10">
    <property type="entry name" value="Nutrient germinant receptor protein C, domain 1"/>
    <property type="match status" value="1"/>
</dbReference>
<keyword evidence="5" id="KW-0472">Membrane</keyword>
<evidence type="ECO:0000256" key="1">
    <source>
        <dbReference type="ARBA" id="ARBA00004635"/>
    </source>
</evidence>
<dbReference type="PANTHER" id="PTHR35789:SF1">
    <property type="entry name" value="SPORE GERMINATION PROTEIN B3"/>
    <property type="match status" value="1"/>
</dbReference>
<evidence type="ECO:0000256" key="7">
    <source>
        <dbReference type="ARBA" id="ARBA00023288"/>
    </source>
</evidence>
<keyword evidence="10" id="KW-0614">Plasmid</keyword>
<dbReference type="PANTHER" id="PTHR35789">
    <property type="entry name" value="SPORE GERMINATION PROTEIN B3"/>
    <property type="match status" value="1"/>
</dbReference>
<evidence type="ECO:0000259" key="9">
    <source>
        <dbReference type="Pfam" id="PF25198"/>
    </source>
</evidence>
<dbReference type="InterPro" id="IPR057336">
    <property type="entry name" value="GerAC_N"/>
</dbReference>
<comment type="subcellular location">
    <subcellularLocation>
        <location evidence="1">Membrane</location>
        <topology evidence="1">Lipid-anchor</topology>
    </subcellularLocation>
</comment>